<reference evidence="1" key="1">
    <citation type="submission" date="2021-06" db="EMBL/GenBank/DDBJ databases">
        <authorList>
            <person name="Hodson N. C."/>
            <person name="Mongue J. A."/>
            <person name="Jaron S. K."/>
        </authorList>
    </citation>
    <scope>NUCLEOTIDE SEQUENCE</scope>
</reference>
<feature type="non-terminal residue" evidence="1">
    <location>
        <position position="1"/>
    </location>
</feature>
<keyword evidence="2" id="KW-1185">Reference proteome</keyword>
<evidence type="ECO:0000313" key="1">
    <source>
        <dbReference type="EMBL" id="CAG7726148.1"/>
    </source>
</evidence>
<name>A0A8J2JY86_9HEXA</name>
<proteinExistence type="predicted"/>
<protein>
    <submittedName>
        <fullName evidence="1">Uncharacterized protein</fullName>
    </submittedName>
</protein>
<dbReference type="EMBL" id="CAJVCH010131433">
    <property type="protein sequence ID" value="CAG7726148.1"/>
    <property type="molecule type" value="Genomic_DNA"/>
</dbReference>
<dbReference type="AlphaFoldDB" id="A0A8J2JY86"/>
<gene>
    <name evidence="1" type="ORF">AFUS01_LOCUS15075</name>
</gene>
<comment type="caution">
    <text evidence="1">The sequence shown here is derived from an EMBL/GenBank/DDBJ whole genome shotgun (WGS) entry which is preliminary data.</text>
</comment>
<sequence length="18" mass="2046">DHRHARLCSTPCAPIKKI</sequence>
<organism evidence="1 2">
    <name type="scientific">Allacma fusca</name>
    <dbReference type="NCBI Taxonomy" id="39272"/>
    <lineage>
        <taxon>Eukaryota</taxon>
        <taxon>Metazoa</taxon>
        <taxon>Ecdysozoa</taxon>
        <taxon>Arthropoda</taxon>
        <taxon>Hexapoda</taxon>
        <taxon>Collembola</taxon>
        <taxon>Symphypleona</taxon>
        <taxon>Sminthuridae</taxon>
        <taxon>Allacma</taxon>
    </lineage>
</organism>
<evidence type="ECO:0000313" key="2">
    <source>
        <dbReference type="Proteomes" id="UP000708208"/>
    </source>
</evidence>
<dbReference type="Proteomes" id="UP000708208">
    <property type="component" value="Unassembled WGS sequence"/>
</dbReference>
<accession>A0A8J2JY86</accession>